<dbReference type="EMBL" id="JAAGNX010000002">
    <property type="protein sequence ID" value="NDV62086.1"/>
    <property type="molecule type" value="Genomic_DNA"/>
</dbReference>
<dbReference type="InterPro" id="IPR000073">
    <property type="entry name" value="AB_hydrolase_1"/>
</dbReference>
<keyword evidence="2" id="KW-0028">Amino-acid biosynthesis</keyword>
<comment type="similarity">
    <text evidence="2">Belongs to the AB hydrolase superfamily. MetX family.</text>
</comment>
<dbReference type="HAMAP" id="MF_00296">
    <property type="entry name" value="MetX_acyltransf"/>
    <property type="match status" value="1"/>
</dbReference>
<sequence length="381" mass="42461">MIDPPTESTETHPGEIGLVRWKDYVHTGAFTFESGEKIPGFTLRYETYGKLNPQKDNAILICHALSGDHHCAGIHNLNDKKQGWWNNMIGPGKPIDTNKYFIICSNCLGGCQGSTGPKSINPETGNPYNMDFPLVSIRDMVRSQYLLLREGLGVESIYAVIGGSMGGMQVLQWGIDYPDFVRKLIPMATTARQNAQAIAFNEVGRLAVMQDPEWQNGAYGDGKGPNVGLAVARMMAHITYLSDAGLEEKFGRDKVKPNEARSQFDAEFQVESYLRYQGQSFISRFDANSYLYLTKALDRFDLFGESGQLEDRVKAIRARTLVVAFKSDWLFPPAQNRAIVHALLRCGCEASYAELDLTLGHDSFLVNAPDLYQLVHNFLNA</sequence>
<feature type="binding site" evidence="2">
    <location>
        <position position="362"/>
    </location>
    <ligand>
        <name>substrate</name>
    </ligand>
</feature>
<dbReference type="AlphaFoldDB" id="A0A6B2M145"/>
<dbReference type="PIRSF" id="PIRSF000443">
    <property type="entry name" value="Homoser_Ac_trans"/>
    <property type="match status" value="1"/>
</dbReference>
<comment type="function">
    <text evidence="2">Transfers an acetyl group from acetyl-CoA to L-homoserine, forming acetyl-L-homoserine.</text>
</comment>
<dbReference type="InterPro" id="IPR008220">
    <property type="entry name" value="HAT_MetX-like"/>
</dbReference>
<dbReference type="GO" id="GO:0005737">
    <property type="term" value="C:cytoplasm"/>
    <property type="evidence" value="ECO:0007669"/>
    <property type="project" value="UniProtKB-SubCell"/>
</dbReference>
<feature type="active site" evidence="2 3">
    <location>
        <position position="328"/>
    </location>
</feature>
<dbReference type="Pfam" id="PF00561">
    <property type="entry name" value="Abhydrolase_1"/>
    <property type="match status" value="1"/>
</dbReference>
<organism evidence="5 6">
    <name type="scientific">Oceanipulchritudo coccoides</name>
    <dbReference type="NCBI Taxonomy" id="2706888"/>
    <lineage>
        <taxon>Bacteria</taxon>
        <taxon>Pseudomonadati</taxon>
        <taxon>Verrucomicrobiota</taxon>
        <taxon>Opitutia</taxon>
        <taxon>Puniceicoccales</taxon>
        <taxon>Oceanipulchritudinaceae</taxon>
        <taxon>Oceanipulchritudo</taxon>
    </lineage>
</organism>
<dbReference type="Proteomes" id="UP000478417">
    <property type="component" value="Unassembled WGS sequence"/>
</dbReference>
<keyword evidence="1 2" id="KW-0808">Transferase</keyword>
<name>A0A6B2M145_9BACT</name>
<evidence type="ECO:0000259" key="4">
    <source>
        <dbReference type="Pfam" id="PF00561"/>
    </source>
</evidence>
<dbReference type="EC" id="2.3.1.31" evidence="2"/>
<keyword evidence="2 5" id="KW-0012">Acyltransferase</keyword>
<dbReference type="PANTHER" id="PTHR32268">
    <property type="entry name" value="HOMOSERINE O-ACETYLTRANSFERASE"/>
    <property type="match status" value="1"/>
</dbReference>
<evidence type="ECO:0000256" key="1">
    <source>
        <dbReference type="ARBA" id="ARBA00022679"/>
    </source>
</evidence>
<accession>A0A6B2M145</accession>
<dbReference type="PANTHER" id="PTHR32268:SF11">
    <property type="entry name" value="HOMOSERINE O-ACETYLTRANSFERASE"/>
    <property type="match status" value="1"/>
</dbReference>
<comment type="pathway">
    <text evidence="2">Amino-acid biosynthesis; L-methionine biosynthesis via de novo pathway; O-acetyl-L-homoserine from L-homoserine: step 1/1.</text>
</comment>
<dbReference type="GO" id="GO:0009092">
    <property type="term" value="P:homoserine metabolic process"/>
    <property type="evidence" value="ECO:0007669"/>
    <property type="project" value="TreeGrafter"/>
</dbReference>
<dbReference type="Gene3D" id="3.40.50.1820">
    <property type="entry name" value="alpha/beta hydrolase"/>
    <property type="match status" value="1"/>
</dbReference>
<comment type="catalytic activity">
    <reaction evidence="2">
        <text>L-homoserine + acetyl-CoA = O-acetyl-L-homoserine + CoA</text>
        <dbReference type="Rhea" id="RHEA:13701"/>
        <dbReference type="ChEBI" id="CHEBI:57287"/>
        <dbReference type="ChEBI" id="CHEBI:57288"/>
        <dbReference type="ChEBI" id="CHEBI:57476"/>
        <dbReference type="ChEBI" id="CHEBI:57716"/>
        <dbReference type="EC" id="2.3.1.31"/>
    </reaction>
</comment>
<evidence type="ECO:0000313" key="6">
    <source>
        <dbReference type="Proteomes" id="UP000478417"/>
    </source>
</evidence>
<feature type="active site" description="Nucleophile" evidence="2 3">
    <location>
        <position position="164"/>
    </location>
</feature>
<protein>
    <recommendedName>
        <fullName evidence="2">Homoserine O-acetyltransferase</fullName>
        <shortName evidence="2">HAT</shortName>
        <ecNumber evidence="2">2.3.1.31</ecNumber>
    </recommendedName>
    <alternativeName>
        <fullName evidence="2">Homoserine transacetylase</fullName>
        <shortName evidence="2">HTA</shortName>
    </alternativeName>
</protein>
<dbReference type="InterPro" id="IPR029058">
    <property type="entry name" value="AB_hydrolase_fold"/>
</dbReference>
<dbReference type="RefSeq" id="WP_163963674.1">
    <property type="nucleotide sequence ID" value="NZ_JAAGNX010000002.1"/>
</dbReference>
<comment type="subcellular location">
    <subcellularLocation>
        <location evidence="2">Cytoplasm</location>
    </subcellularLocation>
</comment>
<dbReference type="GO" id="GO:0004414">
    <property type="term" value="F:homoserine O-acetyltransferase activity"/>
    <property type="evidence" value="ECO:0007669"/>
    <property type="project" value="UniProtKB-UniRule"/>
</dbReference>
<dbReference type="NCBIfam" id="TIGR01392">
    <property type="entry name" value="homoserO_Ac_trn"/>
    <property type="match status" value="1"/>
</dbReference>
<comment type="caution">
    <text evidence="2">Lacks conserved residue(s) required for the propagation of feature annotation.</text>
</comment>
<proteinExistence type="inferred from homology"/>
<evidence type="ECO:0000256" key="2">
    <source>
        <dbReference type="HAMAP-Rule" id="MF_00296"/>
    </source>
</evidence>
<keyword evidence="2" id="KW-0486">Methionine biosynthesis</keyword>
<comment type="caution">
    <text evidence="5">The sequence shown here is derived from an EMBL/GenBank/DDBJ whole genome shotgun (WGS) entry which is preliminary data.</text>
</comment>
<feature type="binding site" evidence="2">
    <location>
        <position position="233"/>
    </location>
    <ligand>
        <name>substrate</name>
    </ligand>
</feature>
<dbReference type="GO" id="GO:0009086">
    <property type="term" value="P:methionine biosynthetic process"/>
    <property type="evidence" value="ECO:0007669"/>
    <property type="project" value="UniProtKB-UniRule"/>
</dbReference>
<keyword evidence="2" id="KW-0963">Cytoplasm</keyword>
<dbReference type="SUPFAM" id="SSF53474">
    <property type="entry name" value="alpha/beta-Hydrolases"/>
    <property type="match status" value="1"/>
</dbReference>
<dbReference type="UniPathway" id="UPA00051">
    <property type="reaction ID" value="UER00074"/>
</dbReference>
<reference evidence="5 6" key="1">
    <citation type="submission" date="2020-02" db="EMBL/GenBank/DDBJ databases">
        <title>Albibacoteraceae fam. nov., the first described family within the subdivision 4 Verrucomicrobia.</title>
        <authorList>
            <person name="Xi F."/>
        </authorList>
    </citation>
    <scope>NUCLEOTIDE SEQUENCE [LARGE SCALE GENOMIC DNA]</scope>
    <source>
        <strain evidence="5 6">CK1056</strain>
    </source>
</reference>
<gene>
    <name evidence="2" type="primary">metXA</name>
    <name evidence="5" type="ORF">G0Q06_06475</name>
</gene>
<comment type="subunit">
    <text evidence="2">Homodimer.</text>
</comment>
<feature type="domain" description="AB hydrolase-1" evidence="4">
    <location>
        <begin position="57"/>
        <end position="367"/>
    </location>
</feature>
<keyword evidence="6" id="KW-1185">Reference proteome</keyword>
<feature type="active site" evidence="2 3">
    <location>
        <position position="361"/>
    </location>
</feature>
<dbReference type="NCBIfam" id="NF001209">
    <property type="entry name" value="PRK00175.1"/>
    <property type="match status" value="1"/>
</dbReference>
<evidence type="ECO:0000256" key="3">
    <source>
        <dbReference type="PIRSR" id="PIRSR000443-1"/>
    </source>
</evidence>
<evidence type="ECO:0000313" key="5">
    <source>
        <dbReference type="EMBL" id="NDV62086.1"/>
    </source>
</evidence>